<feature type="domain" description="Urease accessory protein UreH-like transmembrane" evidence="2">
    <location>
        <begin position="10"/>
        <end position="208"/>
    </location>
</feature>
<proteinExistence type="predicted"/>
<dbReference type="EMBL" id="CP000473">
    <property type="protein sequence ID" value="ABJ84484.1"/>
    <property type="molecule type" value="Genomic_DNA"/>
</dbReference>
<gene>
    <name evidence="3" type="ordered locus">Acid_3511</name>
</gene>
<protein>
    <recommendedName>
        <fullName evidence="2">Urease accessory protein UreH-like transmembrane domain-containing protein</fullName>
    </recommendedName>
</protein>
<feature type="transmembrane region" description="Helical" evidence="1">
    <location>
        <begin position="192"/>
        <end position="213"/>
    </location>
</feature>
<dbReference type="eggNOG" id="COG2836">
    <property type="taxonomic scope" value="Bacteria"/>
</dbReference>
<feature type="transmembrane region" description="Helical" evidence="1">
    <location>
        <begin position="164"/>
        <end position="186"/>
    </location>
</feature>
<keyword evidence="1" id="KW-0472">Membrane</keyword>
<dbReference type="HOGENOM" id="CLU_032635_1_0_0"/>
<feature type="transmembrane region" description="Helical" evidence="1">
    <location>
        <begin position="50"/>
        <end position="70"/>
    </location>
</feature>
<dbReference type="KEGG" id="sus:Acid_3511"/>
<name>Q021A5_SOLUE</name>
<dbReference type="AlphaFoldDB" id="Q021A5"/>
<dbReference type="PANTHER" id="PTHR42208:SF1">
    <property type="entry name" value="HEAVY METAL TRANSPORTER"/>
    <property type="match status" value="1"/>
</dbReference>
<keyword evidence="1" id="KW-1133">Transmembrane helix</keyword>
<organism evidence="3">
    <name type="scientific">Solibacter usitatus (strain Ellin6076)</name>
    <dbReference type="NCBI Taxonomy" id="234267"/>
    <lineage>
        <taxon>Bacteria</taxon>
        <taxon>Pseudomonadati</taxon>
        <taxon>Acidobacteriota</taxon>
        <taxon>Terriglobia</taxon>
        <taxon>Bryobacterales</taxon>
        <taxon>Solibacteraceae</taxon>
        <taxon>Candidatus Solibacter</taxon>
    </lineage>
</organism>
<accession>Q021A5</accession>
<evidence type="ECO:0000259" key="2">
    <source>
        <dbReference type="Pfam" id="PF13386"/>
    </source>
</evidence>
<evidence type="ECO:0000313" key="3">
    <source>
        <dbReference type="EMBL" id="ABJ84484.1"/>
    </source>
</evidence>
<dbReference type="OrthoDB" id="9800141at2"/>
<feature type="transmembrane region" description="Helical" evidence="1">
    <location>
        <begin position="133"/>
        <end position="152"/>
    </location>
</feature>
<reference evidence="3" key="1">
    <citation type="submission" date="2006-10" db="EMBL/GenBank/DDBJ databases">
        <title>Complete sequence of Solibacter usitatus Ellin6076.</title>
        <authorList>
            <consortium name="US DOE Joint Genome Institute"/>
            <person name="Copeland A."/>
            <person name="Lucas S."/>
            <person name="Lapidus A."/>
            <person name="Barry K."/>
            <person name="Detter J.C."/>
            <person name="Glavina del Rio T."/>
            <person name="Hammon N."/>
            <person name="Israni S."/>
            <person name="Dalin E."/>
            <person name="Tice H."/>
            <person name="Pitluck S."/>
            <person name="Thompson L.S."/>
            <person name="Brettin T."/>
            <person name="Bruce D."/>
            <person name="Han C."/>
            <person name="Tapia R."/>
            <person name="Gilna P."/>
            <person name="Schmutz J."/>
            <person name="Larimer F."/>
            <person name="Land M."/>
            <person name="Hauser L."/>
            <person name="Kyrpides N."/>
            <person name="Mikhailova N."/>
            <person name="Janssen P.H."/>
            <person name="Kuske C.R."/>
            <person name="Richardson P."/>
        </authorList>
    </citation>
    <scope>NUCLEOTIDE SEQUENCE</scope>
    <source>
        <strain evidence="3">Ellin6076</strain>
    </source>
</reference>
<evidence type="ECO:0000256" key="1">
    <source>
        <dbReference type="SAM" id="Phobius"/>
    </source>
</evidence>
<dbReference type="InParanoid" id="Q021A5"/>
<dbReference type="Pfam" id="PF13386">
    <property type="entry name" value="DsbD_2"/>
    <property type="match status" value="1"/>
</dbReference>
<keyword evidence="1" id="KW-0812">Transmembrane</keyword>
<sequence length="229" mass="22744">MTPFDLTLPLALGLVSSLHCAQMCGPIVLSYSMAGRSTPAGHLCYNAGRIATYALLGAAAGGLGGAMGLLGRLAGIQQAASLIAGCLMLLAGVLLSGAVPAQSLVRIDRLGLSRLYSRTAGKLMLSPSPVAKLTLGLALGFLPCGLLYAALLKAMSTGSAAAGALSMAAFGTGTAGALLAIGIFSSTLKRGLGRWSGVLSAASVAAMGLFLIWRGVAARVPAMSCHAGV</sequence>
<feature type="transmembrane region" description="Helical" evidence="1">
    <location>
        <begin position="82"/>
        <end position="105"/>
    </location>
</feature>
<dbReference type="PANTHER" id="PTHR42208">
    <property type="entry name" value="HEAVY METAL TRANSPORTER-RELATED"/>
    <property type="match status" value="1"/>
</dbReference>
<dbReference type="STRING" id="234267.Acid_3511"/>
<dbReference type="InterPro" id="IPR039447">
    <property type="entry name" value="UreH-like_TM_dom"/>
</dbReference>